<reference evidence="5 6" key="1">
    <citation type="submission" date="2020-04" db="EMBL/GenBank/DDBJ databases">
        <title>Gordonia sp. nov. TBRC 11910.</title>
        <authorList>
            <person name="Suriyachadkun C."/>
        </authorList>
    </citation>
    <scope>NUCLEOTIDE SEQUENCE [LARGE SCALE GENOMIC DNA]</scope>
    <source>
        <strain evidence="5 6">TBRC 11910</strain>
    </source>
</reference>
<dbReference type="InterPro" id="IPR020904">
    <property type="entry name" value="Sc_DH/Rdtase_CS"/>
</dbReference>
<organism evidence="5 6">
    <name type="scientific">Gordonia asplenii</name>
    <dbReference type="NCBI Taxonomy" id="2725283"/>
    <lineage>
        <taxon>Bacteria</taxon>
        <taxon>Bacillati</taxon>
        <taxon>Actinomycetota</taxon>
        <taxon>Actinomycetes</taxon>
        <taxon>Mycobacteriales</taxon>
        <taxon>Gordoniaceae</taxon>
        <taxon>Gordonia</taxon>
    </lineage>
</organism>
<accession>A0A848KYF1</accession>
<proteinExistence type="inferred from homology"/>
<dbReference type="GO" id="GO:0016491">
    <property type="term" value="F:oxidoreductase activity"/>
    <property type="evidence" value="ECO:0007669"/>
    <property type="project" value="UniProtKB-KW"/>
</dbReference>
<sequence length="260" mass="26888">MTDLDLFSVAGKTALVTGGTRGIGYMIAEGLLKAGARVFIASRKPEACAAAEQTLSEFGAVTAFPADLSSPDESADLARRVAAQTSELHVLVNNAGATWGASFDEFPVSGWDKVLNLNLRAPFVLTQQLRPLLDAASRHDDPARVLNVGSIDGLAVPNFDNFSYGAAKAGLHHLTRHMASTLAPKILVNAIAPGPFPTKMLTGALDDDGEQLRASNPLGRIGVPDDAAALAIFLSARGSSFITGATIPLDGGLAATAKVG</sequence>
<evidence type="ECO:0000313" key="5">
    <source>
        <dbReference type="EMBL" id="NMO03262.1"/>
    </source>
</evidence>
<evidence type="ECO:0000256" key="3">
    <source>
        <dbReference type="ARBA" id="ARBA00023002"/>
    </source>
</evidence>
<keyword evidence="3" id="KW-0560">Oxidoreductase</keyword>
<feature type="domain" description="Ketoreductase" evidence="4">
    <location>
        <begin position="12"/>
        <end position="220"/>
    </location>
</feature>
<dbReference type="InterPro" id="IPR002347">
    <property type="entry name" value="SDR_fam"/>
</dbReference>
<dbReference type="EMBL" id="JABBNB010000021">
    <property type="protein sequence ID" value="NMO03262.1"/>
    <property type="molecule type" value="Genomic_DNA"/>
</dbReference>
<dbReference type="PANTHER" id="PTHR43618:SF12">
    <property type="entry name" value="OXIDOREDUCTASE, SHORT-CHAIN DEHYDROGENASE_REDUCTASE FAMILY (AFU_ORTHOLOGUE AFUA_1G14540)"/>
    <property type="match status" value="1"/>
</dbReference>
<dbReference type="AlphaFoldDB" id="A0A848KYF1"/>
<gene>
    <name evidence="5" type="ORF">HH308_18775</name>
</gene>
<evidence type="ECO:0000256" key="1">
    <source>
        <dbReference type="ARBA" id="ARBA00006484"/>
    </source>
</evidence>
<comment type="caution">
    <text evidence="5">The sequence shown here is derived from an EMBL/GenBank/DDBJ whole genome shotgun (WGS) entry which is preliminary data.</text>
</comment>
<keyword evidence="2" id="KW-0521">NADP</keyword>
<dbReference type="InterPro" id="IPR052178">
    <property type="entry name" value="Sec_Metab_Biosynth_SDR"/>
</dbReference>
<keyword evidence="6" id="KW-1185">Reference proteome</keyword>
<name>A0A848KYF1_9ACTN</name>
<dbReference type="InterPro" id="IPR057326">
    <property type="entry name" value="KR_dom"/>
</dbReference>
<dbReference type="FunFam" id="3.40.50.720:FF:000084">
    <property type="entry name" value="Short-chain dehydrogenase reductase"/>
    <property type="match status" value="1"/>
</dbReference>
<evidence type="ECO:0000313" key="6">
    <source>
        <dbReference type="Proteomes" id="UP000550729"/>
    </source>
</evidence>
<dbReference type="Pfam" id="PF13561">
    <property type="entry name" value="adh_short_C2"/>
    <property type="match status" value="1"/>
</dbReference>
<dbReference type="PRINTS" id="PR00080">
    <property type="entry name" value="SDRFAMILY"/>
</dbReference>
<dbReference type="SMART" id="SM00822">
    <property type="entry name" value="PKS_KR"/>
    <property type="match status" value="1"/>
</dbReference>
<dbReference type="Gene3D" id="3.40.50.720">
    <property type="entry name" value="NAD(P)-binding Rossmann-like Domain"/>
    <property type="match status" value="1"/>
</dbReference>
<evidence type="ECO:0000259" key="4">
    <source>
        <dbReference type="SMART" id="SM00822"/>
    </source>
</evidence>
<dbReference type="Proteomes" id="UP000550729">
    <property type="component" value="Unassembled WGS sequence"/>
</dbReference>
<dbReference type="PRINTS" id="PR00081">
    <property type="entry name" value="GDHRDH"/>
</dbReference>
<protein>
    <submittedName>
        <fullName evidence="5">SDR family oxidoreductase</fullName>
    </submittedName>
</protein>
<dbReference type="PANTHER" id="PTHR43618">
    <property type="entry name" value="7-ALPHA-HYDROXYSTEROID DEHYDROGENASE"/>
    <property type="match status" value="1"/>
</dbReference>
<dbReference type="PROSITE" id="PS00061">
    <property type="entry name" value="ADH_SHORT"/>
    <property type="match status" value="1"/>
</dbReference>
<evidence type="ECO:0000256" key="2">
    <source>
        <dbReference type="ARBA" id="ARBA00022857"/>
    </source>
</evidence>
<dbReference type="SUPFAM" id="SSF51735">
    <property type="entry name" value="NAD(P)-binding Rossmann-fold domains"/>
    <property type="match status" value="1"/>
</dbReference>
<comment type="similarity">
    <text evidence="1">Belongs to the short-chain dehydrogenases/reductases (SDR) family.</text>
</comment>
<dbReference type="RefSeq" id="WP_170195770.1">
    <property type="nucleotide sequence ID" value="NZ_JABBNB010000021.1"/>
</dbReference>
<dbReference type="InterPro" id="IPR036291">
    <property type="entry name" value="NAD(P)-bd_dom_sf"/>
</dbReference>